<accession>E3ZS02</accession>
<evidence type="ECO:0000313" key="2">
    <source>
        <dbReference type="EMBL" id="EFR99599.1"/>
    </source>
</evidence>
<dbReference type="EMBL" id="ADXJ01000782">
    <property type="protein sequence ID" value="EFR99599.1"/>
    <property type="molecule type" value="Genomic_DNA"/>
</dbReference>
<reference evidence="2" key="1">
    <citation type="journal article" date="2010" name="Microbiol. Resour. Announc.">
        <title>Comparative genomics of the bacterial genus Listeria: Genome evolution is characterized by limited gene acquisition and limited gene loss.</title>
        <authorList>
            <person name="den Bakker H.C."/>
            <person name="Cummings C.A."/>
            <person name="Ferreira V."/>
            <person name="Vatta P."/>
            <person name="Orsi R.H."/>
            <person name="Degoricija L."/>
            <person name="Barker M."/>
            <person name="Petrauskene O."/>
            <person name="Furtado M.R."/>
            <person name="Wiedmann M."/>
        </authorList>
    </citation>
    <scope>NUCLEOTIDE SEQUENCE [LARGE SCALE GENOMIC DNA]</scope>
    <source>
        <strain evidence="2">FSL N1-067</strain>
    </source>
</reference>
<dbReference type="PATRIC" id="fig|702453.3.peg.1901"/>
<proteinExistence type="predicted"/>
<dbReference type="Proteomes" id="UP000004302">
    <property type="component" value="Chromosome"/>
</dbReference>
<protein>
    <submittedName>
        <fullName evidence="2">Uncharacterized protein</fullName>
    </submittedName>
</protein>
<evidence type="ECO:0000256" key="1">
    <source>
        <dbReference type="SAM" id="MobiDB-lite"/>
    </source>
</evidence>
<feature type="compositionally biased region" description="Basic and acidic residues" evidence="1">
    <location>
        <begin position="1"/>
        <end position="10"/>
    </location>
</feature>
<name>E3ZS02_LISSE</name>
<gene>
    <name evidence="2" type="ORF">NT03LS_2283</name>
</gene>
<organism evidence="2">
    <name type="scientific">Listeria seeligeri FSL N1-067</name>
    <dbReference type="NCBI Taxonomy" id="702453"/>
    <lineage>
        <taxon>Bacteria</taxon>
        <taxon>Bacillati</taxon>
        <taxon>Bacillota</taxon>
        <taxon>Bacilli</taxon>
        <taxon>Bacillales</taxon>
        <taxon>Listeriaceae</taxon>
        <taxon>Listeria</taxon>
    </lineage>
</organism>
<dbReference type="AlphaFoldDB" id="E3ZS02"/>
<comment type="caution">
    <text evidence="2">The sequence shown here is derived from an EMBL/GenBank/DDBJ whole genome shotgun (WGS) entry which is preliminary data.</text>
</comment>
<dbReference type="HOGENOM" id="CLU_3272354_0_0_9"/>
<sequence length="41" mass="4581">MLTHAREDKRKRSVNIFSHPDYTVGPGITPESTAKKADRGL</sequence>
<feature type="region of interest" description="Disordered" evidence="1">
    <location>
        <begin position="1"/>
        <end position="41"/>
    </location>
</feature>